<organism evidence="1 2">
    <name type="scientific">Asticcacaulis endophyticus</name>
    <dbReference type="NCBI Taxonomy" id="1395890"/>
    <lineage>
        <taxon>Bacteria</taxon>
        <taxon>Pseudomonadati</taxon>
        <taxon>Pseudomonadota</taxon>
        <taxon>Alphaproteobacteria</taxon>
        <taxon>Caulobacterales</taxon>
        <taxon>Caulobacteraceae</taxon>
        <taxon>Asticcacaulis</taxon>
    </lineage>
</organism>
<accession>A0A918PXV3</accession>
<sequence>MDGQIDRSGIAHIIHEARELRRHPEFDTALIEYTSDLIQFRKSQRRLNKIIAQQYRFRVIGHLLHQHGLKWLNDQTGGVTYTELAHACATYDSSPRHLKTMLGLMQVVGFVKVARDPDDNRRKLYVPTDRLMGFVRKRVMCAAISLDILQPRLRCSQILMEDKTATLRVWATGGFEFALGQLAAETLPEFFPFFRRRDGAAPLIFALMHARFNAQDCSSRAVIAAQFGLSKTQVSNLVHEGAELGLFTLDAKGVPSPTNLLSDSYRQLVSIELAFFARHIRPGSVA</sequence>
<dbReference type="AlphaFoldDB" id="A0A918PXV3"/>
<comment type="caution">
    <text evidence="1">The sequence shown here is derived from an EMBL/GenBank/DDBJ whole genome shotgun (WGS) entry which is preliminary data.</text>
</comment>
<dbReference type="SUPFAM" id="SSF46785">
    <property type="entry name" value="Winged helix' DNA-binding domain"/>
    <property type="match status" value="1"/>
</dbReference>
<evidence type="ECO:0000313" key="1">
    <source>
        <dbReference type="EMBL" id="GGZ24483.1"/>
    </source>
</evidence>
<dbReference type="RefSeq" id="WP_189484977.1">
    <property type="nucleotide sequence ID" value="NZ_BMZB01000001.1"/>
</dbReference>
<dbReference type="EMBL" id="BMZB01000001">
    <property type="protein sequence ID" value="GGZ24483.1"/>
    <property type="molecule type" value="Genomic_DNA"/>
</dbReference>
<protein>
    <submittedName>
        <fullName evidence="1">Uncharacterized protein</fullName>
    </submittedName>
</protein>
<dbReference type="InterPro" id="IPR036388">
    <property type="entry name" value="WH-like_DNA-bd_sf"/>
</dbReference>
<name>A0A918PXV3_9CAUL</name>
<reference evidence="1" key="2">
    <citation type="submission" date="2020-09" db="EMBL/GenBank/DDBJ databases">
        <authorList>
            <person name="Sun Q."/>
            <person name="Kim S."/>
        </authorList>
    </citation>
    <scope>NUCLEOTIDE SEQUENCE</scope>
    <source>
        <strain evidence="1">KCTC 32296</strain>
    </source>
</reference>
<keyword evidence="2" id="KW-1185">Reference proteome</keyword>
<dbReference type="Gene3D" id="1.10.10.10">
    <property type="entry name" value="Winged helix-like DNA-binding domain superfamily/Winged helix DNA-binding domain"/>
    <property type="match status" value="1"/>
</dbReference>
<evidence type="ECO:0000313" key="2">
    <source>
        <dbReference type="Proteomes" id="UP000662572"/>
    </source>
</evidence>
<dbReference type="Proteomes" id="UP000662572">
    <property type="component" value="Unassembled WGS sequence"/>
</dbReference>
<reference evidence="1" key="1">
    <citation type="journal article" date="2014" name="Int. J. Syst. Evol. Microbiol.">
        <title>Complete genome sequence of Corynebacterium casei LMG S-19264T (=DSM 44701T), isolated from a smear-ripened cheese.</title>
        <authorList>
            <consortium name="US DOE Joint Genome Institute (JGI-PGF)"/>
            <person name="Walter F."/>
            <person name="Albersmeier A."/>
            <person name="Kalinowski J."/>
            <person name="Ruckert C."/>
        </authorList>
    </citation>
    <scope>NUCLEOTIDE SEQUENCE</scope>
    <source>
        <strain evidence="1">KCTC 32296</strain>
    </source>
</reference>
<gene>
    <name evidence="1" type="ORF">GCM10011273_07110</name>
</gene>
<proteinExistence type="predicted"/>
<dbReference type="InterPro" id="IPR036390">
    <property type="entry name" value="WH_DNA-bd_sf"/>
</dbReference>